<gene>
    <name evidence="1" type="ORF">NQ176_g3597</name>
</gene>
<name>A0ACC1NHN3_9HYPO</name>
<dbReference type="EMBL" id="JANJQO010000338">
    <property type="protein sequence ID" value="KAJ2978845.1"/>
    <property type="molecule type" value="Genomic_DNA"/>
</dbReference>
<protein>
    <submittedName>
        <fullName evidence="1">Uncharacterized protein</fullName>
    </submittedName>
</protein>
<organism evidence="1 2">
    <name type="scientific">Zarea fungicola</name>
    <dbReference type="NCBI Taxonomy" id="93591"/>
    <lineage>
        <taxon>Eukaryota</taxon>
        <taxon>Fungi</taxon>
        <taxon>Dikarya</taxon>
        <taxon>Ascomycota</taxon>
        <taxon>Pezizomycotina</taxon>
        <taxon>Sordariomycetes</taxon>
        <taxon>Hypocreomycetidae</taxon>
        <taxon>Hypocreales</taxon>
        <taxon>Cordycipitaceae</taxon>
        <taxon>Zarea</taxon>
    </lineage>
</organism>
<proteinExistence type="predicted"/>
<comment type="caution">
    <text evidence="1">The sequence shown here is derived from an EMBL/GenBank/DDBJ whole genome shotgun (WGS) entry which is preliminary data.</text>
</comment>
<accession>A0ACC1NHN3</accession>
<dbReference type="Proteomes" id="UP001143910">
    <property type="component" value="Unassembled WGS sequence"/>
</dbReference>
<evidence type="ECO:0000313" key="1">
    <source>
        <dbReference type="EMBL" id="KAJ2978845.1"/>
    </source>
</evidence>
<sequence length="459" mass="49892">MNVFVRWRPLVGTEIQEGSVDHTTIATTIATTNSASTKRPLVAVSVNRSLTPSDKPWKSFAAFDAVLDASDSNGAAYTTIVQPAVPQVMAGSCCSFFAYGHSGSGKTHTVIGYENQESSGLGLCLAAAHQLFIEIERVNELRDEYGGKETPLAIGLSVFELRQKAAFDLLNKGTKCHIREGPDGKVHIRGETETLSEGRVRVQPIVKRPCWSFDELRSELSAALARRAVGTSSVHDQSSRTHAVLELEIINEQLVSARAELLDRQSELVPVGKRAMDVTVAEQTKGVLQDADGNYRPRPGYVINQALLDEVEAEKAKFEARVVEAEAKIEAVYAKYNNTASDCLGGKMVFVDLAGAEYQQDGNKTATKPSSKVQTAAEKKEARQINTDLLALKGVMRAWATQQKRVPYRSSPLTMVLRETFMDARNCGSGMVVTVSPAKSDYAATLNSLKYGSLMGTAR</sequence>
<reference evidence="1" key="1">
    <citation type="submission" date="2022-08" db="EMBL/GenBank/DDBJ databases">
        <title>Genome Sequence of Lecanicillium fungicola.</title>
        <authorList>
            <person name="Buettner E."/>
        </authorList>
    </citation>
    <scope>NUCLEOTIDE SEQUENCE</scope>
    <source>
        <strain evidence="1">Babe33</strain>
    </source>
</reference>
<evidence type="ECO:0000313" key="2">
    <source>
        <dbReference type="Proteomes" id="UP001143910"/>
    </source>
</evidence>
<keyword evidence="2" id="KW-1185">Reference proteome</keyword>